<dbReference type="Proteomes" id="UP000285324">
    <property type="component" value="Unassembled WGS sequence"/>
</dbReference>
<reference evidence="1 2" key="1">
    <citation type="submission" date="2018-08" db="EMBL/GenBank/DDBJ databases">
        <title>Achromobacter xylosoxidans Genome sequencing and assembly.</title>
        <authorList>
            <person name="Wang R."/>
            <person name="Rensing C."/>
            <person name="Li Y."/>
        </authorList>
    </citation>
    <scope>NUCLEOTIDE SEQUENCE [LARGE SCALE GENOMIC DNA]</scope>
    <source>
        <strain evidence="1 2">GD003A</strain>
    </source>
</reference>
<accession>A0A424W4T7</accession>
<organism evidence="1 2">
    <name type="scientific">Alcaligenes xylosoxydans xylosoxydans</name>
    <name type="common">Achromobacter xylosoxidans</name>
    <dbReference type="NCBI Taxonomy" id="85698"/>
    <lineage>
        <taxon>Bacteria</taxon>
        <taxon>Pseudomonadati</taxon>
        <taxon>Pseudomonadota</taxon>
        <taxon>Betaproteobacteria</taxon>
        <taxon>Burkholderiales</taxon>
        <taxon>Alcaligenaceae</taxon>
        <taxon>Achromobacter</taxon>
    </lineage>
</organism>
<comment type="caution">
    <text evidence="1">The sequence shown here is derived from an EMBL/GenBank/DDBJ whole genome shotgun (WGS) entry which is preliminary data.</text>
</comment>
<protein>
    <submittedName>
        <fullName evidence="1">Tail assembly protein</fullName>
    </submittedName>
</protein>
<dbReference type="InterPro" id="IPR010654">
    <property type="entry name" value="Phage_lambda_tail_I"/>
</dbReference>
<evidence type="ECO:0000313" key="1">
    <source>
        <dbReference type="EMBL" id="RPJ88265.1"/>
    </source>
</evidence>
<dbReference type="Pfam" id="PF06805">
    <property type="entry name" value="Lambda_tail_I"/>
    <property type="match status" value="1"/>
</dbReference>
<sequence>MNEILREVRLYGRLGARFGRIHRLAVRSTAEAIRALSVLIPGFEQELADSESHGVHFACFIGKRNIGVDDMRHPVGAEPIRIAPVPTGAKRGGLFQTVLGAVMLVVGAVTSQPWLMQMGGAMALGGAVQMFSPQQRGLSARDSPENGASYNFNGAVNTLAQGGPAPLLYGQMIVGSAVISAGIYAEDQV</sequence>
<dbReference type="AlphaFoldDB" id="A0A424W4T7"/>
<proteinExistence type="predicted"/>
<evidence type="ECO:0000313" key="2">
    <source>
        <dbReference type="Proteomes" id="UP000285324"/>
    </source>
</evidence>
<dbReference type="OrthoDB" id="5617695at2"/>
<dbReference type="EMBL" id="QVXO01000071">
    <property type="protein sequence ID" value="RPJ88265.1"/>
    <property type="molecule type" value="Genomic_DNA"/>
</dbReference>
<gene>
    <name evidence="1" type="ORF">DY367_28680</name>
</gene>
<name>A0A424W4T7_ALCXX</name>
<dbReference type="RefSeq" id="WP_054453557.1">
    <property type="nucleotide sequence ID" value="NZ_CP061008.1"/>
</dbReference>